<dbReference type="AlphaFoldDB" id="A0A068SDT8"/>
<dbReference type="Gene3D" id="4.10.60.10">
    <property type="entry name" value="Zinc finger, CCHC-type"/>
    <property type="match status" value="1"/>
</dbReference>
<dbReference type="PROSITE" id="PS50158">
    <property type="entry name" value="ZF_CCHC"/>
    <property type="match status" value="2"/>
</dbReference>
<dbReference type="GO" id="GO:0003676">
    <property type="term" value="F:nucleic acid binding"/>
    <property type="evidence" value="ECO:0007669"/>
    <property type="project" value="InterPro"/>
</dbReference>
<gene>
    <name evidence="4" type="ORF">LCOR_10791.1</name>
</gene>
<feature type="compositionally biased region" description="Acidic residues" evidence="2">
    <location>
        <begin position="387"/>
        <end position="407"/>
    </location>
</feature>
<dbReference type="VEuPathDB" id="FungiDB:LCOR_10791.1"/>
<dbReference type="SUPFAM" id="SSF57756">
    <property type="entry name" value="Retrovirus zinc finger-like domains"/>
    <property type="match status" value="1"/>
</dbReference>
<protein>
    <recommendedName>
        <fullName evidence="3">CCHC-type domain-containing protein</fullName>
    </recommendedName>
</protein>
<evidence type="ECO:0000313" key="4">
    <source>
        <dbReference type="EMBL" id="CDH59992.1"/>
    </source>
</evidence>
<feature type="domain" description="CCHC-type" evidence="3">
    <location>
        <begin position="307"/>
        <end position="322"/>
    </location>
</feature>
<evidence type="ECO:0000256" key="2">
    <source>
        <dbReference type="SAM" id="MobiDB-lite"/>
    </source>
</evidence>
<organism evidence="4 5">
    <name type="scientific">Lichtheimia corymbifera JMRC:FSU:9682</name>
    <dbReference type="NCBI Taxonomy" id="1263082"/>
    <lineage>
        <taxon>Eukaryota</taxon>
        <taxon>Fungi</taxon>
        <taxon>Fungi incertae sedis</taxon>
        <taxon>Mucoromycota</taxon>
        <taxon>Mucoromycotina</taxon>
        <taxon>Mucoromycetes</taxon>
        <taxon>Mucorales</taxon>
        <taxon>Lichtheimiaceae</taxon>
        <taxon>Lichtheimia</taxon>
    </lineage>
</organism>
<proteinExistence type="predicted"/>
<reference evidence="4" key="1">
    <citation type="submission" date="2013-08" db="EMBL/GenBank/DDBJ databases">
        <title>Gene expansion shapes genome architecture in the human pathogen Lichtheimia corymbifera: an evolutionary genomics analysis in the ancient terrestrial Mucorales (Mucoromycotina).</title>
        <authorList>
            <person name="Schwartze V.U."/>
            <person name="Winter S."/>
            <person name="Shelest E."/>
            <person name="Marcet-Houben M."/>
            <person name="Horn F."/>
            <person name="Wehner S."/>
            <person name="Hoffmann K."/>
            <person name="Riege K."/>
            <person name="Sammeth M."/>
            <person name="Nowrousian M."/>
            <person name="Valiante V."/>
            <person name="Linde J."/>
            <person name="Jacobsen I.D."/>
            <person name="Marz M."/>
            <person name="Brakhage A.A."/>
            <person name="Gabaldon T."/>
            <person name="Bocker S."/>
            <person name="Voigt K."/>
        </authorList>
    </citation>
    <scope>NUCLEOTIDE SEQUENCE [LARGE SCALE GENOMIC DNA]</scope>
    <source>
        <strain evidence="4">FSU 9682</strain>
    </source>
</reference>
<dbReference type="SMART" id="SM00343">
    <property type="entry name" value="ZnF_C2HC"/>
    <property type="match status" value="2"/>
</dbReference>
<dbReference type="OrthoDB" id="2280262at2759"/>
<evidence type="ECO:0000259" key="3">
    <source>
        <dbReference type="PROSITE" id="PS50158"/>
    </source>
</evidence>
<keyword evidence="1" id="KW-0863">Zinc-finger</keyword>
<dbReference type="EMBL" id="CBTN010000079">
    <property type="protein sequence ID" value="CDH59992.1"/>
    <property type="molecule type" value="Genomic_DNA"/>
</dbReference>
<dbReference type="InterPro" id="IPR036875">
    <property type="entry name" value="Znf_CCHC_sf"/>
</dbReference>
<feature type="region of interest" description="Disordered" evidence="2">
    <location>
        <begin position="385"/>
        <end position="434"/>
    </location>
</feature>
<comment type="caution">
    <text evidence="4">The sequence shown here is derived from an EMBL/GenBank/DDBJ whole genome shotgun (WGS) entry which is preliminary data.</text>
</comment>
<name>A0A068SDT8_9FUNG</name>
<dbReference type="InterPro" id="IPR001878">
    <property type="entry name" value="Znf_CCHC"/>
</dbReference>
<accession>A0A068SDT8</accession>
<dbReference type="InterPro" id="IPR026960">
    <property type="entry name" value="RVT-Znf"/>
</dbReference>
<keyword evidence="1" id="KW-0479">Metal-binding</keyword>
<keyword evidence="1" id="KW-0862">Zinc</keyword>
<dbReference type="Proteomes" id="UP000027586">
    <property type="component" value="Unassembled WGS sequence"/>
</dbReference>
<dbReference type="Pfam" id="PF13966">
    <property type="entry name" value="zf-RVT"/>
    <property type="match status" value="1"/>
</dbReference>
<keyword evidence="5" id="KW-1185">Reference proteome</keyword>
<evidence type="ECO:0000256" key="1">
    <source>
        <dbReference type="PROSITE-ProRule" id="PRU00047"/>
    </source>
</evidence>
<evidence type="ECO:0000313" key="5">
    <source>
        <dbReference type="Proteomes" id="UP000027586"/>
    </source>
</evidence>
<dbReference type="GO" id="GO:0008270">
    <property type="term" value="F:zinc ion binding"/>
    <property type="evidence" value="ECO:0007669"/>
    <property type="project" value="UniProtKB-KW"/>
</dbReference>
<sequence>MLNQPPLPPPKFFEGSEFLRLGNFVKGSFAFVYVTQEQNIDNSIFLTSTTRSRHLDIRDQQNLTMVESVPLKWSQVAAKAAGMKVITPSRASRNSATMSSDTLFELPEFTQQQLARKAANIIRQALTPNTVLFSIPVTALPHHTEAYKLLADQIGPMASVRLLSNYDVRTSKDFLIAAKFKQTEHTKAAMESGVTIDDIVYKASPTAAGAENPLIRVQLNLLHNADDDEIKDGLLTSLRYYGKVYQIRRILCNGYFEGQLTVILDPSEGYTIGEGEHHEAQPLQRMLYLETWDVFAPASFKGADPICFYCRQAGHIRNTCPQLAKRVCFGCGETGHTRRFCGVKKYQHDTPGKSETELLDSYMKDSAEATMPKDLTLDKDTQQAMDVVEEEPEQPEQEEDMEYEAEEQDKQETTKDSGNSILPSKGASEDHTTTSKLEAPHHLSLIAPIGNVAIPRSTLHAPPWQRTPELATSLLPSLSHWSIAISTRSTCQITRLSLTQLRHIWHPSWQQMLNRPRPPERPTPSCLLYPPSFWKTFWKLPIPHKARTPWWRLLLDTISTRSKLHRLQPEKFPSRECVICKAGDEDLYHMFVDCPYKRPFWIDALQLLHLTDTFPNQNAIWHALVTLRTPDQQALDHSTLCRLGCIIATLWNHHWRCVIDNEFWYTANAMGLLSSNVLFSSFVSNTSNSSL</sequence>
<feature type="domain" description="CCHC-type" evidence="3">
    <location>
        <begin position="328"/>
        <end position="341"/>
    </location>
</feature>